<dbReference type="PANTHER" id="PTHR37946">
    <property type="entry name" value="SLL1969 PROTEIN"/>
    <property type="match status" value="1"/>
</dbReference>
<dbReference type="EMBL" id="ACYS02000024">
    <property type="protein sequence ID" value="EGJ69163.1"/>
    <property type="molecule type" value="Genomic_DNA"/>
</dbReference>
<proteinExistence type="predicted"/>
<comment type="caution">
    <text evidence="2">The sequence shown here is derived from an EMBL/GenBank/DDBJ whole genome shotgun (WGS) entry which is preliminary data.</text>
</comment>
<organism evidence="2 3">
    <name type="scientific">Acinetobacter baumannii 6014059</name>
    <dbReference type="NCBI Taxonomy" id="525242"/>
    <lineage>
        <taxon>Bacteria</taxon>
        <taxon>Pseudomonadati</taxon>
        <taxon>Pseudomonadota</taxon>
        <taxon>Gammaproteobacteria</taxon>
        <taxon>Moraxellales</taxon>
        <taxon>Moraxellaceae</taxon>
        <taxon>Acinetobacter</taxon>
        <taxon>Acinetobacter calcoaceticus/baumannii complex</taxon>
    </lineage>
</organism>
<name>A0A828SWW3_ACIBA</name>
<evidence type="ECO:0000259" key="1">
    <source>
        <dbReference type="Pfam" id="PF12697"/>
    </source>
</evidence>
<dbReference type="PANTHER" id="PTHR37946:SF1">
    <property type="entry name" value="SLL1969 PROTEIN"/>
    <property type="match status" value="1"/>
</dbReference>
<dbReference type="Gene3D" id="3.40.50.1820">
    <property type="entry name" value="alpha/beta hydrolase"/>
    <property type="match status" value="1"/>
</dbReference>
<feature type="domain" description="AB hydrolase-1" evidence="1">
    <location>
        <begin position="375"/>
        <end position="634"/>
    </location>
</feature>
<protein>
    <submittedName>
        <fullName evidence="2">PGAP1-like protein</fullName>
    </submittedName>
</protein>
<dbReference type="Proteomes" id="UP000003204">
    <property type="component" value="Unassembled WGS sequence"/>
</dbReference>
<dbReference type="InterPro" id="IPR000073">
    <property type="entry name" value="AB_hydrolase_1"/>
</dbReference>
<gene>
    <name evidence="2" type="ORF">HMPREF0022_01071</name>
</gene>
<dbReference type="AlphaFoldDB" id="A0A828SWW3"/>
<evidence type="ECO:0000313" key="2">
    <source>
        <dbReference type="EMBL" id="EGJ69163.1"/>
    </source>
</evidence>
<dbReference type="InterPro" id="IPR029058">
    <property type="entry name" value="AB_hydrolase_fold"/>
</dbReference>
<reference evidence="2 3" key="1">
    <citation type="submission" date="2011-04" db="EMBL/GenBank/DDBJ databases">
        <authorList>
            <person name="Weinstock G."/>
            <person name="Sodergren E."/>
            <person name="Clifton S."/>
            <person name="Fulton L."/>
            <person name="Fulton B."/>
            <person name="Courtney L."/>
            <person name="Fronick C."/>
            <person name="Harrison M."/>
            <person name="Strong C."/>
            <person name="Farmer C."/>
            <person name="Delahaunty K."/>
            <person name="Markovic C."/>
            <person name="Hall O."/>
            <person name="Minx P."/>
            <person name="Tomlinson C."/>
            <person name="Mitreva M."/>
            <person name="Hou S."/>
            <person name="Chen J."/>
            <person name="Wollam A."/>
            <person name="Pepin K.H."/>
            <person name="Johnson M."/>
            <person name="Bhonagiri V."/>
            <person name="Zhang X."/>
            <person name="Suruliraj S."/>
            <person name="Warren W."/>
            <person name="Chinwalla A."/>
            <person name="Mardis E.R."/>
            <person name="Wilson R.K."/>
        </authorList>
    </citation>
    <scope>NUCLEOTIDE SEQUENCE [LARGE SCALE GENOMIC DNA]</scope>
    <source>
        <strain evidence="2 3">6014059</strain>
    </source>
</reference>
<sequence>MMGGEIHSIKECTMTKSGHYLVLTIMGLLSGCQVIHLKESNLSSALKSKNESILTDNTLSHQTQNLLYLVKEDEKTCLQNFDDCLNKVQSLSENSSREERYAALSEIYLAKALDVGRSSQCNVTLKSNSCVEQELALFDKSLRYSYVYLFDSEEPPFDRVFDHRQNQVRIFYNVALSKLMTTYFNHLNTLHFPPILKADGHEYHVNFDHAVDVQYIEVDTFRSSYNMNFSGFNTVNRKDGLGAEFIVGRKEHDVNHGFILDPDAFYAYQSNPNIHLPRFFPVTAIAYPKQKATADQVIDGAELEIAMFDPYRQDRVKVEGVDYPLTANYSAPYGLWLSKYNLGAAGYWSLINKEANLIMPHLYMLEPFNPNKKIIVFIHGLASSPEAWVSLTNDIMGDAELRQNYQVWQVFYSTNMPIFESRFQIYSLLNQAFQNVAKDSYAAHDAVLVGHSMGGVISRLLVSDADVSDLAMQKMNEAQLKRLKENPVIRERFQFKDLPYFKRVVFVSAPHHGTDYADRWFTQIARRIIRLPADFFIAVEMRDEKNTKLRKGLIENGASNLSRSSNFMQLTQAIQPSSNVVYHSIMGNINGTTDKSKMSDGIVPYQSSHLGGEQSELIIKGGHSIQTSPEAILELRRILRLHLKQSPPSK</sequence>
<dbReference type="Pfam" id="PF12697">
    <property type="entry name" value="Abhydrolase_6"/>
    <property type="match status" value="1"/>
</dbReference>
<evidence type="ECO:0000313" key="3">
    <source>
        <dbReference type="Proteomes" id="UP000003204"/>
    </source>
</evidence>
<dbReference type="SUPFAM" id="SSF53474">
    <property type="entry name" value="alpha/beta-Hydrolases"/>
    <property type="match status" value="1"/>
</dbReference>
<accession>A0A828SWW3</accession>